<organism evidence="1">
    <name type="scientific">Rhizophora mucronata</name>
    <name type="common">Asiatic mangrove</name>
    <dbReference type="NCBI Taxonomy" id="61149"/>
    <lineage>
        <taxon>Eukaryota</taxon>
        <taxon>Viridiplantae</taxon>
        <taxon>Streptophyta</taxon>
        <taxon>Embryophyta</taxon>
        <taxon>Tracheophyta</taxon>
        <taxon>Spermatophyta</taxon>
        <taxon>Magnoliopsida</taxon>
        <taxon>eudicotyledons</taxon>
        <taxon>Gunneridae</taxon>
        <taxon>Pentapetalae</taxon>
        <taxon>rosids</taxon>
        <taxon>fabids</taxon>
        <taxon>Malpighiales</taxon>
        <taxon>Rhizophoraceae</taxon>
        <taxon>Rhizophora</taxon>
    </lineage>
</organism>
<dbReference type="AlphaFoldDB" id="A0A2P2L1E2"/>
<reference evidence="1" key="1">
    <citation type="submission" date="2018-02" db="EMBL/GenBank/DDBJ databases">
        <title>Rhizophora mucronata_Transcriptome.</title>
        <authorList>
            <person name="Meera S.P."/>
            <person name="Sreeshan A."/>
            <person name="Augustine A."/>
        </authorList>
    </citation>
    <scope>NUCLEOTIDE SEQUENCE</scope>
    <source>
        <tissue evidence="1">Leaf</tissue>
    </source>
</reference>
<name>A0A2P2L1E2_RHIMU</name>
<dbReference type="EMBL" id="GGEC01031308">
    <property type="protein sequence ID" value="MBX11792.1"/>
    <property type="molecule type" value="Transcribed_RNA"/>
</dbReference>
<sequence length="73" mass="8267">MIVLSKRHSFGLAAHLCIFLTSFDISRQWRLWCMESNRVKPAPGAHCSDSTTVSRKFQKTWAAGFEPARAEPT</sequence>
<evidence type="ECO:0000313" key="1">
    <source>
        <dbReference type="EMBL" id="MBX11792.1"/>
    </source>
</evidence>
<protein>
    <submittedName>
        <fullName evidence="1">Uncharacterized protein</fullName>
    </submittedName>
</protein>
<accession>A0A2P2L1E2</accession>
<proteinExistence type="predicted"/>